<evidence type="ECO:0000256" key="3">
    <source>
        <dbReference type="ARBA" id="ARBA00022723"/>
    </source>
</evidence>
<comment type="similarity">
    <text evidence="8">Belongs to the nanos family.</text>
</comment>
<dbReference type="GO" id="GO:0005737">
    <property type="term" value="C:cytoplasm"/>
    <property type="evidence" value="ECO:0007669"/>
    <property type="project" value="UniProtKB-SubCell"/>
</dbReference>
<comment type="subcellular location">
    <subcellularLocation>
        <location evidence="1">Cytoplasm</location>
    </subcellularLocation>
</comment>
<evidence type="ECO:0000313" key="12">
    <source>
        <dbReference type="RefSeq" id="XP_026483904.2"/>
    </source>
</evidence>
<dbReference type="RefSeq" id="XP_026483904.2">
    <property type="nucleotide sequence ID" value="XM_026628119.2"/>
</dbReference>
<evidence type="ECO:0000259" key="10">
    <source>
        <dbReference type="PROSITE" id="PS51522"/>
    </source>
</evidence>
<dbReference type="OrthoDB" id="5864971at2759"/>
<gene>
    <name evidence="12" type="primary">LOC113391957</name>
</gene>
<feature type="region of interest" description="Disordered" evidence="9">
    <location>
        <begin position="209"/>
        <end position="238"/>
    </location>
</feature>
<name>A0A8B8HGE7_VANTA</name>
<evidence type="ECO:0000256" key="4">
    <source>
        <dbReference type="ARBA" id="ARBA00022771"/>
    </source>
</evidence>
<dbReference type="GO" id="GO:0008270">
    <property type="term" value="F:zinc ion binding"/>
    <property type="evidence" value="ECO:0007669"/>
    <property type="project" value="UniProtKB-KW"/>
</dbReference>
<proteinExistence type="inferred from homology"/>
<keyword evidence="7 8" id="KW-0694">RNA-binding</keyword>
<dbReference type="AlphaFoldDB" id="A0A8B8HGE7"/>
<dbReference type="Pfam" id="PF05741">
    <property type="entry name" value="zf-nanos"/>
    <property type="match status" value="1"/>
</dbReference>
<dbReference type="GeneID" id="113391957"/>
<evidence type="ECO:0000256" key="6">
    <source>
        <dbReference type="ARBA" id="ARBA00022845"/>
    </source>
</evidence>
<evidence type="ECO:0000256" key="7">
    <source>
        <dbReference type="ARBA" id="ARBA00022884"/>
    </source>
</evidence>
<accession>A0A8B8HGE7</accession>
<evidence type="ECO:0000256" key="8">
    <source>
        <dbReference type="PROSITE-ProRule" id="PRU00855"/>
    </source>
</evidence>
<keyword evidence="3" id="KW-0479">Metal-binding</keyword>
<dbReference type="InterPro" id="IPR038129">
    <property type="entry name" value="Nanos_sf"/>
</dbReference>
<dbReference type="OMA" id="ILRSHVC"/>
<dbReference type="InterPro" id="IPR024161">
    <property type="entry name" value="Znf_nanos-typ"/>
</dbReference>
<dbReference type="GO" id="GO:0003723">
    <property type="term" value="F:RNA binding"/>
    <property type="evidence" value="ECO:0007669"/>
    <property type="project" value="UniProtKB-UniRule"/>
</dbReference>
<dbReference type="Proteomes" id="UP001652626">
    <property type="component" value="Chromosome 27"/>
</dbReference>
<reference evidence="12" key="1">
    <citation type="submission" date="2025-08" db="UniProtKB">
        <authorList>
            <consortium name="RefSeq"/>
        </authorList>
    </citation>
    <scope>IDENTIFICATION</scope>
    <source>
        <tissue evidence="12">Whole body</tissue>
    </source>
</reference>
<keyword evidence="2" id="KW-0963">Cytoplasm</keyword>
<feature type="compositionally biased region" description="Polar residues" evidence="9">
    <location>
        <begin position="209"/>
        <end position="236"/>
    </location>
</feature>
<keyword evidence="5" id="KW-0862">Zinc</keyword>
<keyword evidence="11" id="KW-1185">Reference proteome</keyword>
<dbReference type="GO" id="GO:0006417">
    <property type="term" value="P:regulation of translation"/>
    <property type="evidence" value="ECO:0007669"/>
    <property type="project" value="UniProtKB-UniRule"/>
</dbReference>
<evidence type="ECO:0000256" key="5">
    <source>
        <dbReference type="ARBA" id="ARBA00022833"/>
    </source>
</evidence>
<dbReference type="PROSITE" id="PS51522">
    <property type="entry name" value="ZF_NANOS"/>
    <property type="match status" value="1"/>
</dbReference>
<dbReference type="Gene3D" id="4.10.60.30">
    <property type="entry name" value="Nanos, RNA-binding domain"/>
    <property type="match status" value="1"/>
</dbReference>
<evidence type="ECO:0000256" key="1">
    <source>
        <dbReference type="ARBA" id="ARBA00004496"/>
    </source>
</evidence>
<sequence length="360" mass="40661">MFPSKNMDYVEDIQNLLLKPTRMDGDSIFNYGQSPFQSGMVNRSSSSADSTSPETYFENALNIRQTADHFRMRTRSNTPKHVYETPKLSYESPTPINCRYGSFTNIFDPTFDTSTQNLDSPASIYEPFISTYESPTNSRQIFDTPLQMRLQHPIVGRKILGRNSQPKLECKAEQEMDIWQTDTLGQTPPDAQKSYELFPSDKGFQFSSSAKPTNLSPGYNRSIKNMSPITNTSPTYTPRMPISPNWSPTQSNFTTPFNPSNVACSLSNEGQKMCTFCRKNGETPIVYMTHCVKEKLGNIYVVTCPILRSHVCSICGSSGDNAHTITYCPVLRRTNDGKPLKSTTITLKNTRIKSNGRRRY</sequence>
<dbReference type="PANTHER" id="PTHR12887">
    <property type="entry name" value="NANOS PROTEIN"/>
    <property type="match status" value="1"/>
</dbReference>
<dbReference type="InterPro" id="IPR008705">
    <property type="entry name" value="Nanos/Xcar2"/>
</dbReference>
<protein>
    <submittedName>
        <fullName evidence="12">Uncharacterized protein LOC113391957</fullName>
    </submittedName>
</protein>
<keyword evidence="4 8" id="KW-0863">Zinc-finger</keyword>
<evidence type="ECO:0000313" key="11">
    <source>
        <dbReference type="Proteomes" id="UP001652626"/>
    </source>
</evidence>
<evidence type="ECO:0000256" key="9">
    <source>
        <dbReference type="SAM" id="MobiDB-lite"/>
    </source>
</evidence>
<keyword evidence="6 8" id="KW-0810">Translation regulation</keyword>
<evidence type="ECO:0000256" key="2">
    <source>
        <dbReference type="ARBA" id="ARBA00022490"/>
    </source>
</evidence>
<feature type="domain" description="Nanos-type" evidence="10">
    <location>
        <begin position="273"/>
        <end position="330"/>
    </location>
</feature>
<organism evidence="11 12">
    <name type="scientific">Vanessa tameamea</name>
    <name type="common">Kamehameha butterfly</name>
    <dbReference type="NCBI Taxonomy" id="334116"/>
    <lineage>
        <taxon>Eukaryota</taxon>
        <taxon>Metazoa</taxon>
        <taxon>Ecdysozoa</taxon>
        <taxon>Arthropoda</taxon>
        <taxon>Hexapoda</taxon>
        <taxon>Insecta</taxon>
        <taxon>Pterygota</taxon>
        <taxon>Neoptera</taxon>
        <taxon>Endopterygota</taxon>
        <taxon>Lepidoptera</taxon>
        <taxon>Glossata</taxon>
        <taxon>Ditrysia</taxon>
        <taxon>Papilionoidea</taxon>
        <taxon>Nymphalidae</taxon>
        <taxon>Nymphalinae</taxon>
        <taxon>Vanessa</taxon>
    </lineage>
</organism>